<keyword evidence="1" id="KW-0812">Transmembrane</keyword>
<reference evidence="2" key="1">
    <citation type="submission" date="2022-12" db="EMBL/GenBank/DDBJ databases">
        <title>Paraconexibacter alkalitolerans sp. nov. and Baekduia alba sp. nov., isolated from soil and emended description of the genera Paraconexibacter (Chun et al., 2020) and Baekduia (An et al., 2020).</title>
        <authorList>
            <person name="Vieira S."/>
            <person name="Huber K.J."/>
            <person name="Geppert A."/>
            <person name="Wolf J."/>
            <person name="Neumann-Schaal M."/>
            <person name="Muesken M."/>
            <person name="Overmann J."/>
        </authorList>
    </citation>
    <scope>NUCLEOTIDE SEQUENCE</scope>
    <source>
        <strain evidence="2">AEG42_29</strain>
    </source>
</reference>
<accession>A0AAU7AR71</accession>
<evidence type="ECO:0000256" key="1">
    <source>
        <dbReference type="SAM" id="Phobius"/>
    </source>
</evidence>
<feature type="transmembrane region" description="Helical" evidence="1">
    <location>
        <begin position="6"/>
        <end position="28"/>
    </location>
</feature>
<dbReference type="KEGG" id="parq:DSM112329_00685"/>
<organism evidence="2">
    <name type="scientific">Paraconexibacter sp. AEG42_29</name>
    <dbReference type="NCBI Taxonomy" id="2997339"/>
    <lineage>
        <taxon>Bacteria</taxon>
        <taxon>Bacillati</taxon>
        <taxon>Actinomycetota</taxon>
        <taxon>Thermoleophilia</taxon>
        <taxon>Solirubrobacterales</taxon>
        <taxon>Paraconexibacteraceae</taxon>
        <taxon>Paraconexibacter</taxon>
    </lineage>
</organism>
<proteinExistence type="predicted"/>
<name>A0AAU7AR71_9ACTN</name>
<keyword evidence="1" id="KW-1133">Transmembrane helix</keyword>
<dbReference type="AlphaFoldDB" id="A0AAU7AR71"/>
<feature type="transmembrane region" description="Helical" evidence="1">
    <location>
        <begin position="40"/>
        <end position="63"/>
    </location>
</feature>
<evidence type="ECO:0008006" key="3">
    <source>
        <dbReference type="Google" id="ProtNLM"/>
    </source>
</evidence>
<dbReference type="RefSeq" id="WP_354700411.1">
    <property type="nucleotide sequence ID" value="NZ_CP114014.1"/>
</dbReference>
<dbReference type="EMBL" id="CP114014">
    <property type="protein sequence ID" value="XAY03862.1"/>
    <property type="molecule type" value="Genomic_DNA"/>
</dbReference>
<feature type="transmembrane region" description="Helical" evidence="1">
    <location>
        <begin position="127"/>
        <end position="145"/>
    </location>
</feature>
<sequence length="148" mass="15041">MTGAAQGVAVAAAVVNLVVAAWGGILWYRVAAQGRAIWRGVRASQAASVVHALAVGGLYIGGLDPADDLYVLYVGLPIAVSFVAEQLRALSAQTVLDARGLEDAAAVGKLDAAAQQSVVTAILRRELGVMAAACAVATFLLLRAADTV</sequence>
<protein>
    <recommendedName>
        <fullName evidence="3">DUF4149 domain-containing protein</fullName>
    </recommendedName>
</protein>
<gene>
    <name evidence="2" type="ORF">DSM112329_00685</name>
</gene>
<evidence type="ECO:0000313" key="2">
    <source>
        <dbReference type="EMBL" id="XAY03862.1"/>
    </source>
</evidence>
<keyword evidence="1" id="KW-0472">Membrane</keyword>